<evidence type="ECO:0000313" key="11">
    <source>
        <dbReference type="EMBL" id="KAJ9162284.1"/>
    </source>
</evidence>
<dbReference type="InterPro" id="IPR013083">
    <property type="entry name" value="Znf_RING/FYVE/PHD"/>
</dbReference>
<keyword evidence="12" id="KW-1185">Reference proteome</keyword>
<dbReference type="PROSITE" id="PS51873">
    <property type="entry name" value="TRIAD"/>
    <property type="match status" value="1"/>
</dbReference>
<feature type="compositionally biased region" description="Basic and acidic residues" evidence="9">
    <location>
        <begin position="279"/>
        <end position="288"/>
    </location>
</feature>
<organism evidence="11 12">
    <name type="scientific">Coniochaeta hoffmannii</name>
    <dbReference type="NCBI Taxonomy" id="91930"/>
    <lineage>
        <taxon>Eukaryota</taxon>
        <taxon>Fungi</taxon>
        <taxon>Dikarya</taxon>
        <taxon>Ascomycota</taxon>
        <taxon>Pezizomycotina</taxon>
        <taxon>Sordariomycetes</taxon>
        <taxon>Sordariomycetidae</taxon>
        <taxon>Coniochaetales</taxon>
        <taxon>Coniochaetaceae</taxon>
        <taxon>Coniochaeta</taxon>
    </lineage>
</organism>
<dbReference type="Gene3D" id="1.20.120.1750">
    <property type="match status" value="1"/>
</dbReference>
<evidence type="ECO:0000256" key="8">
    <source>
        <dbReference type="ARBA" id="ARBA00022833"/>
    </source>
</evidence>
<evidence type="ECO:0000256" key="1">
    <source>
        <dbReference type="ARBA" id="ARBA00001798"/>
    </source>
</evidence>
<gene>
    <name evidence="11" type="ORF">NKR19_g1460</name>
</gene>
<dbReference type="GO" id="GO:0061630">
    <property type="term" value="F:ubiquitin protein ligase activity"/>
    <property type="evidence" value="ECO:0007669"/>
    <property type="project" value="UniProtKB-EC"/>
</dbReference>
<dbReference type="Pfam" id="PF01485">
    <property type="entry name" value="IBR"/>
    <property type="match status" value="2"/>
</dbReference>
<accession>A0AA38RYH9</accession>
<feature type="compositionally biased region" description="Basic and acidic residues" evidence="9">
    <location>
        <begin position="364"/>
        <end position="374"/>
    </location>
</feature>
<keyword evidence="4" id="KW-0479">Metal-binding</keyword>
<feature type="compositionally biased region" description="Basic and acidic residues" evidence="9">
    <location>
        <begin position="325"/>
        <end position="341"/>
    </location>
</feature>
<protein>
    <recommendedName>
        <fullName evidence="2">RBR-type E3 ubiquitin transferase</fullName>
        <ecNumber evidence="2">2.3.2.31</ecNumber>
    </recommendedName>
</protein>
<dbReference type="InterPro" id="IPR017907">
    <property type="entry name" value="Znf_RING_CS"/>
</dbReference>
<feature type="compositionally biased region" description="Acidic residues" evidence="9">
    <location>
        <begin position="898"/>
        <end position="907"/>
    </location>
</feature>
<keyword evidence="7" id="KW-0833">Ubl conjugation pathway</keyword>
<keyword evidence="5" id="KW-0677">Repeat</keyword>
<dbReference type="InterPro" id="IPR002867">
    <property type="entry name" value="IBR_dom"/>
</dbReference>
<dbReference type="PROSITE" id="PS00518">
    <property type="entry name" value="ZF_RING_1"/>
    <property type="match status" value="1"/>
</dbReference>
<sequence length="991" mass="112358">MAGQEDGQGRQTSRQTRLSRKSSPSPDNDWLGTDEPIAKSSPHRTLRGRIDASESGTISSPVRRRPGPTAKVPTTPTRSSLTRTSSMSMRNHSAAAPGLSRAATVSHHHRWPAYIYDEEDNSRSDSRRSESRPDTSPPSHLYRSMAGSRPSSRTSLSDSDADTDVTTSSSEETPGKQVHSKHAPPQPPPPPRVPKPPKSRKNIIYEEDTTLDRRERRPRLRRGDAVLQEEERRRSRSKSRPRRHDESLYPEECERGPLDSRSKRRQDDPVYDVDSESEPLPKPRRGEVIYEEDCEAPSKYNPFLDGPTTPSRGPSRAPSRAPSIRQEKHRVLNKDHRRSCTTDKPQSRSPSRQRLSKRLAGKYYETEVAYHDSRPSSARKARTTAGSNVASSQSAHSSGRRSSSFLGNFFGPAIQAHYYDRPAKLVQCVICMEDDLPYHKTAKLRCGHRMCNSCLKESFRLSVRDPQHMPPRCCTTDHIPLKHVERLFDTNFKKLWNKKYAEFSTRNRIYCPSRRCGEWIKPENIHRDVDGRKYAKCGRCHTKVCYSCNGKWHSSRSCPRDEDTHRFLEQAKKSGWQRCHRCKAMVELKEGCNHMTCRCGAEFCMICGSKWKTCDCPWFSQDAVEADRLEHMQIPMHIRSDPLAIRSELLYDAGLSSPRDFRSGTMSPTAAARPRPQSYEEEMLLRRLQEPRDERVTRGMRHLNRYDDYDNDDDDDDDDYKGRIGDIRGIGHQAGHHMNDDYRRRPETIIVPPPPHTEPRGAPQQSPYDRTTAGGTDYVSGVHRARGVRASSMERRLADRFNSDLRNGPIRTPTHRGPPPPPPPPPPMLKTATTMPIMPMPGMVVPPQMVPMGQPPGITPVRRRHTMEEELYNSHSSPPRSAPRPSSGRTRVHRRTDDFEEEEDDEIMTPLPPAVATGSRRSDRRHRRDGGGGGGGGGSRQHRREYDEPPKPSTMAGLTGPGRGMDRVFEWVNYVADGPPEEEEKVSASSA</sequence>
<evidence type="ECO:0000259" key="10">
    <source>
        <dbReference type="PROSITE" id="PS51873"/>
    </source>
</evidence>
<feature type="compositionally biased region" description="Polar residues" evidence="9">
    <location>
        <begin position="9"/>
        <end position="26"/>
    </location>
</feature>
<feature type="compositionally biased region" description="Low complexity" evidence="9">
    <location>
        <begin position="874"/>
        <end position="889"/>
    </location>
</feature>
<feature type="compositionally biased region" description="Pro residues" evidence="9">
    <location>
        <begin position="184"/>
        <end position="194"/>
    </location>
</feature>
<feature type="compositionally biased region" description="Basic and acidic residues" evidence="9">
    <location>
        <begin position="121"/>
        <end position="133"/>
    </location>
</feature>
<evidence type="ECO:0000256" key="2">
    <source>
        <dbReference type="ARBA" id="ARBA00012251"/>
    </source>
</evidence>
<comment type="caution">
    <text evidence="11">The sequence shown here is derived from an EMBL/GenBank/DDBJ whole genome shotgun (WGS) entry which is preliminary data.</text>
</comment>
<keyword evidence="3 11" id="KW-0808">Transferase</keyword>
<dbReference type="EMBL" id="JANBVN010000013">
    <property type="protein sequence ID" value="KAJ9162284.1"/>
    <property type="molecule type" value="Genomic_DNA"/>
</dbReference>
<evidence type="ECO:0000313" key="12">
    <source>
        <dbReference type="Proteomes" id="UP001174691"/>
    </source>
</evidence>
<reference evidence="11" key="1">
    <citation type="submission" date="2022-07" db="EMBL/GenBank/DDBJ databases">
        <title>Fungi with potential for degradation of polypropylene.</title>
        <authorList>
            <person name="Gostincar C."/>
        </authorList>
    </citation>
    <scope>NUCLEOTIDE SEQUENCE</scope>
    <source>
        <strain evidence="11">EXF-13287</strain>
    </source>
</reference>
<dbReference type="CDD" id="cd22584">
    <property type="entry name" value="Rcat_RBR_unk"/>
    <property type="match status" value="1"/>
</dbReference>
<dbReference type="Gene3D" id="3.30.40.10">
    <property type="entry name" value="Zinc/RING finger domain, C3HC4 (zinc finger)"/>
    <property type="match status" value="1"/>
</dbReference>
<feature type="compositionally biased region" description="Basic and acidic residues" evidence="9">
    <location>
        <begin position="243"/>
        <end position="268"/>
    </location>
</feature>
<feature type="compositionally biased region" description="Low complexity" evidence="9">
    <location>
        <begin position="835"/>
        <end position="852"/>
    </location>
</feature>
<feature type="compositionally biased region" description="Low complexity" evidence="9">
    <location>
        <begin position="148"/>
        <end position="170"/>
    </location>
</feature>
<feature type="compositionally biased region" description="Low complexity" evidence="9">
    <location>
        <begin position="386"/>
        <end position="401"/>
    </location>
</feature>
<dbReference type="AlphaFoldDB" id="A0AA38RYH9"/>
<evidence type="ECO:0000256" key="6">
    <source>
        <dbReference type="ARBA" id="ARBA00022771"/>
    </source>
</evidence>
<feature type="domain" description="RING-type" evidence="10">
    <location>
        <begin position="424"/>
        <end position="625"/>
    </location>
</feature>
<feature type="region of interest" description="Disordered" evidence="9">
    <location>
        <begin position="749"/>
        <end position="778"/>
    </location>
</feature>
<name>A0AA38RYH9_9PEZI</name>
<feature type="region of interest" description="Disordered" evidence="9">
    <location>
        <begin position="795"/>
        <end position="964"/>
    </location>
</feature>
<proteinExistence type="predicted"/>
<dbReference type="GO" id="GO:0008270">
    <property type="term" value="F:zinc ion binding"/>
    <property type="evidence" value="ECO:0007669"/>
    <property type="project" value="UniProtKB-KW"/>
</dbReference>
<dbReference type="EC" id="2.3.2.31" evidence="2"/>
<feature type="region of interest" description="Disordered" evidence="9">
    <location>
        <begin position="1"/>
        <end position="401"/>
    </location>
</feature>
<feature type="compositionally biased region" description="Pro residues" evidence="9">
    <location>
        <begin position="816"/>
        <end position="828"/>
    </location>
</feature>
<dbReference type="InterPro" id="IPR044066">
    <property type="entry name" value="TRIAD_supradom"/>
</dbReference>
<dbReference type="PANTHER" id="PTHR11685">
    <property type="entry name" value="RBR FAMILY RING FINGER AND IBR DOMAIN-CONTAINING"/>
    <property type="match status" value="1"/>
</dbReference>
<dbReference type="InterPro" id="IPR031127">
    <property type="entry name" value="E3_UB_ligase_RBR"/>
</dbReference>
<evidence type="ECO:0000256" key="9">
    <source>
        <dbReference type="SAM" id="MobiDB-lite"/>
    </source>
</evidence>
<dbReference type="GO" id="GO:0016567">
    <property type="term" value="P:protein ubiquitination"/>
    <property type="evidence" value="ECO:0007669"/>
    <property type="project" value="InterPro"/>
</dbReference>
<evidence type="ECO:0000256" key="5">
    <source>
        <dbReference type="ARBA" id="ARBA00022737"/>
    </source>
</evidence>
<keyword evidence="6" id="KW-0863">Zinc-finger</keyword>
<feature type="compositionally biased region" description="Basic and acidic residues" evidence="9">
    <location>
        <begin position="210"/>
        <end position="233"/>
    </location>
</feature>
<dbReference type="SUPFAM" id="SSF57850">
    <property type="entry name" value="RING/U-box"/>
    <property type="match status" value="2"/>
</dbReference>
<keyword evidence="8" id="KW-0862">Zinc</keyword>
<dbReference type="SMART" id="SM00647">
    <property type="entry name" value="IBR"/>
    <property type="match status" value="1"/>
</dbReference>
<dbReference type="Proteomes" id="UP001174691">
    <property type="component" value="Unassembled WGS sequence"/>
</dbReference>
<feature type="compositionally biased region" description="Low complexity" evidence="9">
    <location>
        <begin position="73"/>
        <end position="90"/>
    </location>
</feature>
<evidence type="ECO:0000256" key="7">
    <source>
        <dbReference type="ARBA" id="ARBA00022786"/>
    </source>
</evidence>
<comment type="catalytic activity">
    <reaction evidence="1">
        <text>[E2 ubiquitin-conjugating enzyme]-S-ubiquitinyl-L-cysteine + [acceptor protein]-L-lysine = [E2 ubiquitin-conjugating enzyme]-L-cysteine + [acceptor protein]-N(6)-ubiquitinyl-L-lysine.</text>
        <dbReference type="EC" id="2.3.2.31"/>
    </reaction>
</comment>
<evidence type="ECO:0000256" key="3">
    <source>
        <dbReference type="ARBA" id="ARBA00022679"/>
    </source>
</evidence>
<evidence type="ECO:0000256" key="4">
    <source>
        <dbReference type="ARBA" id="ARBA00022723"/>
    </source>
</evidence>